<comment type="caution">
    <text evidence="14">The sequence shown here is derived from an EMBL/GenBank/DDBJ whole genome shotgun (WGS) entry which is preliminary data.</text>
</comment>
<accession>A0ABD1TVL8</accession>
<protein>
    <submittedName>
        <fullName evidence="14">Receptor like protein 9</fullName>
    </submittedName>
</protein>
<dbReference type="SUPFAM" id="SSF52058">
    <property type="entry name" value="L domain-like"/>
    <property type="match status" value="4"/>
</dbReference>
<dbReference type="SMART" id="SM00175">
    <property type="entry name" value="RAB"/>
    <property type="match status" value="1"/>
</dbReference>
<keyword evidence="7" id="KW-0677">Repeat</keyword>
<dbReference type="Gene3D" id="3.40.50.300">
    <property type="entry name" value="P-loop containing nucleotide triphosphate hydrolases"/>
    <property type="match status" value="1"/>
</dbReference>
<dbReference type="SMART" id="SM00173">
    <property type="entry name" value="RAS"/>
    <property type="match status" value="1"/>
</dbReference>
<dbReference type="Proteomes" id="UP001604336">
    <property type="component" value="Unassembled WGS sequence"/>
</dbReference>
<feature type="domain" description="Leucine-rich repeat-containing N-terminal plant-type" evidence="13">
    <location>
        <begin position="18"/>
        <end position="59"/>
    </location>
</feature>
<evidence type="ECO:0000256" key="6">
    <source>
        <dbReference type="ARBA" id="ARBA00022729"/>
    </source>
</evidence>
<keyword evidence="4" id="KW-0433">Leucine-rich repeat</keyword>
<evidence type="ECO:0000313" key="15">
    <source>
        <dbReference type="Proteomes" id="UP001604336"/>
    </source>
</evidence>
<evidence type="ECO:0000256" key="10">
    <source>
        <dbReference type="ARBA" id="ARBA00023170"/>
    </source>
</evidence>
<evidence type="ECO:0000256" key="1">
    <source>
        <dbReference type="ARBA" id="ARBA00004251"/>
    </source>
</evidence>
<evidence type="ECO:0000313" key="14">
    <source>
        <dbReference type="EMBL" id="KAL2516778.1"/>
    </source>
</evidence>
<dbReference type="Gene3D" id="3.80.10.10">
    <property type="entry name" value="Ribonuclease Inhibitor"/>
    <property type="match status" value="4"/>
</dbReference>
<dbReference type="PANTHER" id="PTHR48062">
    <property type="entry name" value="RECEPTOR-LIKE PROTEIN 14"/>
    <property type="match status" value="1"/>
</dbReference>
<keyword evidence="15" id="KW-1185">Reference proteome</keyword>
<dbReference type="SMART" id="SM00369">
    <property type="entry name" value="LRR_TYP"/>
    <property type="match status" value="9"/>
</dbReference>
<sequence length="1198" mass="135283">MVLSFLNGKWHCLGCFEEERIALLRLKENINFPTGISLPSWVDYETKAGCCHWEGVQCSNITGRVIQLDLYGTRQPRLGDWYFNASLFLPFQELRNLSLGYNNLVGWIENEGFNKLSKLKNLEGLDLSWNSFVRNILSSLSQLSSLKHLDLSGIFYSSSKVFETSGHERLSGLKKLQVLHFSSNLGRLVSDVLSILELNDFIALRELDIGDNQFRSFGTIYDIKTMHSLQVLHLDGIIVSNISNMLQSLRAFPCLKNLYIRNLRYIATIHGEPKSSNIVKRSIAPIYELRHLSQLEGLFLANSYLDANFLQSIGVMTSLKFLSLSSCGLGGSLPNQGWCELKNLEELDLSTNEFEGILPSCLSNMTYLRYIELSENNFSGNVAMSPLSKITSLEYLSLSSNNFQVPNSFESFFNHSNLRFIYLDNNKVITESETRNWVPNFQLEILSLSNWDLTLPNFLYYQTDLKILDLSKTNIGENFPNWLLENNTRLRGFYLRGNAFTGTLKLPTSKNFALETFDISNNKFNGHIPTNISSNFPNLLVLNMSENVFDGCIPSSIGDLKSLQFLDLSNNNLSGTIPQEVVMGCFSLFLFKISKNKIQGQIFPESINVMPLGVLYVDNNEFSGTISNSLSSISTLSALDISNNHLSGKIPTSVGNMTRLRLVSMSNNHLEGPIPVEICKLDYLLLLDLSENNLSGSFVSCFNQPQLSHLYLNNNRLEGQLTHAFYNNSSLVILDLRENQFIGSIPQSIGNVSSLSIILLGHNHFEGTIPNQLCQMKRLSMIDLSYNGLYGHIPHCLGNITLEVRKTKSWTGFIAALAYEITSLTFISYMDEVISERAYHVSYIRGIEREMRSMGLVGLEITVAFTTKRNLYSYKGRILEHMSGIDLSCNKLYGEIPNGLGKLSELHALNLSHNNLIGTIPETFSNLSQIESLDLSYNNLSGRIPIGLVELKNLEVFTVAHNNLTGVIPQKNQFGTFDKDSYEGNPHLCGRPLPIDCTGSKHVPPFVFDDESEESGFMDMQFFYISFTVSYVSVVICIATVLYINPDWRRAWFHLIEVYIINPFFRLALRSKFECGVLSASCELPIECLFLFKLYRAITSANYRGAVGALLVYDVTRHVTFENVERWLRELRDHTDSNIVIMLVGNKADLRHLRAVQTEDAKAYAERENAFFMETSALESMNVENAFTEVLYSDTSCC</sequence>
<keyword evidence="10 14" id="KW-0675">Receptor</keyword>
<dbReference type="GO" id="GO:0006952">
    <property type="term" value="P:defense response"/>
    <property type="evidence" value="ECO:0007669"/>
    <property type="project" value="UniProtKB-ARBA"/>
</dbReference>
<dbReference type="InterPro" id="IPR003591">
    <property type="entry name" value="Leu-rich_rpt_typical-subtyp"/>
</dbReference>
<dbReference type="InterPro" id="IPR032675">
    <property type="entry name" value="LRR_dom_sf"/>
</dbReference>
<dbReference type="SMART" id="SM00174">
    <property type="entry name" value="RHO"/>
    <property type="match status" value="1"/>
</dbReference>
<dbReference type="PRINTS" id="PR00449">
    <property type="entry name" value="RASTRNSFRMNG"/>
</dbReference>
<gene>
    <name evidence="14" type="ORF">Adt_13025</name>
</gene>
<dbReference type="FunFam" id="3.40.50.300:FF:001447">
    <property type="entry name" value="Ras-related protein Rab-1B"/>
    <property type="match status" value="1"/>
</dbReference>
<comment type="subcellular location">
    <subcellularLocation>
        <location evidence="1">Cell membrane</location>
        <topology evidence="1">Single-pass type I membrane protein</topology>
    </subcellularLocation>
</comment>
<dbReference type="InterPro" id="IPR001611">
    <property type="entry name" value="Leu-rich_rpt"/>
</dbReference>
<dbReference type="Pfam" id="PF00071">
    <property type="entry name" value="Ras"/>
    <property type="match status" value="1"/>
</dbReference>
<organism evidence="14 15">
    <name type="scientific">Abeliophyllum distichum</name>
    <dbReference type="NCBI Taxonomy" id="126358"/>
    <lineage>
        <taxon>Eukaryota</taxon>
        <taxon>Viridiplantae</taxon>
        <taxon>Streptophyta</taxon>
        <taxon>Embryophyta</taxon>
        <taxon>Tracheophyta</taxon>
        <taxon>Spermatophyta</taxon>
        <taxon>Magnoliopsida</taxon>
        <taxon>eudicotyledons</taxon>
        <taxon>Gunneridae</taxon>
        <taxon>Pentapetalae</taxon>
        <taxon>asterids</taxon>
        <taxon>lamiids</taxon>
        <taxon>Lamiales</taxon>
        <taxon>Oleaceae</taxon>
        <taxon>Forsythieae</taxon>
        <taxon>Abeliophyllum</taxon>
    </lineage>
</organism>
<dbReference type="InterPro" id="IPR001806">
    <property type="entry name" value="Small_GTPase"/>
</dbReference>
<dbReference type="PRINTS" id="PR00019">
    <property type="entry name" value="LEURICHRPT"/>
</dbReference>
<evidence type="ECO:0000256" key="5">
    <source>
        <dbReference type="ARBA" id="ARBA00022692"/>
    </source>
</evidence>
<keyword evidence="5 12" id="KW-0812">Transmembrane</keyword>
<dbReference type="GO" id="GO:0051707">
    <property type="term" value="P:response to other organism"/>
    <property type="evidence" value="ECO:0007669"/>
    <property type="project" value="UniProtKB-ARBA"/>
</dbReference>
<dbReference type="Pfam" id="PF13855">
    <property type="entry name" value="LRR_8"/>
    <property type="match status" value="3"/>
</dbReference>
<dbReference type="Pfam" id="PF00560">
    <property type="entry name" value="LRR_1"/>
    <property type="match status" value="4"/>
</dbReference>
<comment type="similarity">
    <text evidence="2">Belongs to the RLP family.</text>
</comment>
<proteinExistence type="inferred from homology"/>
<dbReference type="PANTHER" id="PTHR48062:SF21">
    <property type="entry name" value="RECEPTOR-LIKE PROTEIN 12"/>
    <property type="match status" value="1"/>
</dbReference>
<dbReference type="EMBL" id="JBFOLK010000004">
    <property type="protein sequence ID" value="KAL2516778.1"/>
    <property type="molecule type" value="Genomic_DNA"/>
</dbReference>
<keyword evidence="11" id="KW-0325">Glycoprotein</keyword>
<keyword evidence="6" id="KW-0732">Signal</keyword>
<dbReference type="InterPro" id="IPR013210">
    <property type="entry name" value="LRR_N_plant-typ"/>
</dbReference>
<dbReference type="AlphaFoldDB" id="A0ABD1TVL8"/>
<dbReference type="PROSITE" id="PS51421">
    <property type="entry name" value="RAS"/>
    <property type="match status" value="1"/>
</dbReference>
<dbReference type="FunFam" id="3.80.10.10:FF:000213">
    <property type="entry name" value="Tyrosine-sulfated glycopeptide receptor 1"/>
    <property type="match status" value="1"/>
</dbReference>
<name>A0ABD1TVL8_9LAMI</name>
<evidence type="ECO:0000256" key="11">
    <source>
        <dbReference type="ARBA" id="ARBA00023180"/>
    </source>
</evidence>
<keyword evidence="9 12" id="KW-0472">Membrane</keyword>
<evidence type="ECO:0000256" key="7">
    <source>
        <dbReference type="ARBA" id="ARBA00022737"/>
    </source>
</evidence>
<dbReference type="SUPFAM" id="SSF52540">
    <property type="entry name" value="P-loop containing nucleoside triphosphate hydrolases"/>
    <property type="match status" value="1"/>
</dbReference>
<keyword evidence="8 12" id="KW-1133">Transmembrane helix</keyword>
<evidence type="ECO:0000256" key="9">
    <source>
        <dbReference type="ARBA" id="ARBA00023136"/>
    </source>
</evidence>
<dbReference type="NCBIfam" id="TIGR00231">
    <property type="entry name" value="small_GTP"/>
    <property type="match status" value="1"/>
</dbReference>
<evidence type="ECO:0000256" key="8">
    <source>
        <dbReference type="ARBA" id="ARBA00022989"/>
    </source>
</evidence>
<evidence type="ECO:0000256" key="2">
    <source>
        <dbReference type="ARBA" id="ARBA00009592"/>
    </source>
</evidence>
<dbReference type="PROSITE" id="PS51419">
    <property type="entry name" value="RAB"/>
    <property type="match status" value="1"/>
</dbReference>
<dbReference type="InterPro" id="IPR005225">
    <property type="entry name" value="Small_GTP-bd"/>
</dbReference>
<dbReference type="InterPro" id="IPR051502">
    <property type="entry name" value="RLP_Defense_Trigger"/>
</dbReference>
<keyword evidence="3" id="KW-1003">Cell membrane</keyword>
<evidence type="ECO:0000259" key="13">
    <source>
        <dbReference type="Pfam" id="PF08263"/>
    </source>
</evidence>
<dbReference type="FunFam" id="3.80.10.10:FF:000041">
    <property type="entry name" value="LRR receptor-like serine/threonine-protein kinase ERECTA"/>
    <property type="match status" value="3"/>
</dbReference>
<dbReference type="GO" id="GO:0005886">
    <property type="term" value="C:plasma membrane"/>
    <property type="evidence" value="ECO:0007669"/>
    <property type="project" value="UniProtKB-SubCell"/>
</dbReference>
<reference evidence="15" key="1">
    <citation type="submission" date="2024-07" db="EMBL/GenBank/DDBJ databases">
        <title>Two chromosome-level genome assemblies of Korean endemic species Abeliophyllum distichum and Forsythia ovata (Oleaceae).</title>
        <authorList>
            <person name="Jang H."/>
        </authorList>
    </citation>
    <scope>NUCLEOTIDE SEQUENCE [LARGE SCALE GENOMIC DNA]</scope>
</reference>
<dbReference type="Pfam" id="PF08263">
    <property type="entry name" value="LRRNT_2"/>
    <property type="match status" value="1"/>
</dbReference>
<evidence type="ECO:0000256" key="4">
    <source>
        <dbReference type="ARBA" id="ARBA00022614"/>
    </source>
</evidence>
<dbReference type="InterPro" id="IPR027417">
    <property type="entry name" value="P-loop_NTPase"/>
</dbReference>
<feature type="transmembrane region" description="Helical" evidence="12">
    <location>
        <begin position="1022"/>
        <end position="1045"/>
    </location>
</feature>
<evidence type="ECO:0000256" key="12">
    <source>
        <dbReference type="SAM" id="Phobius"/>
    </source>
</evidence>
<evidence type="ECO:0000256" key="3">
    <source>
        <dbReference type="ARBA" id="ARBA00022475"/>
    </source>
</evidence>